<dbReference type="GO" id="GO:0004674">
    <property type="term" value="F:protein serine/threonine kinase activity"/>
    <property type="evidence" value="ECO:0007669"/>
    <property type="project" value="InterPro"/>
</dbReference>
<name>A0A7S3ND91_9SPIT</name>
<dbReference type="GO" id="GO:0005524">
    <property type="term" value="F:ATP binding"/>
    <property type="evidence" value="ECO:0007669"/>
    <property type="project" value="InterPro"/>
</dbReference>
<accession>A0A7S3ND91</accession>
<dbReference type="GO" id="GO:0010506">
    <property type="term" value="P:regulation of autophagy"/>
    <property type="evidence" value="ECO:0007669"/>
    <property type="project" value="InterPro"/>
</dbReference>
<dbReference type="InterPro" id="IPR045269">
    <property type="entry name" value="Atg1-like"/>
</dbReference>
<dbReference type="Pfam" id="PF00069">
    <property type="entry name" value="Pkinase"/>
    <property type="match status" value="1"/>
</dbReference>
<dbReference type="GO" id="GO:0005737">
    <property type="term" value="C:cytoplasm"/>
    <property type="evidence" value="ECO:0007669"/>
    <property type="project" value="TreeGrafter"/>
</dbReference>
<proteinExistence type="predicted"/>
<dbReference type="InterPro" id="IPR000719">
    <property type="entry name" value="Prot_kinase_dom"/>
</dbReference>
<dbReference type="PROSITE" id="PS00108">
    <property type="entry name" value="PROTEIN_KINASE_ST"/>
    <property type="match status" value="1"/>
</dbReference>
<evidence type="ECO:0000259" key="1">
    <source>
        <dbReference type="PROSITE" id="PS50011"/>
    </source>
</evidence>
<dbReference type="SMART" id="SM00220">
    <property type="entry name" value="S_TKc"/>
    <property type="match status" value="1"/>
</dbReference>
<dbReference type="EMBL" id="HBII01026174">
    <property type="protein sequence ID" value="CAE0351990.1"/>
    <property type="molecule type" value="Transcribed_RNA"/>
</dbReference>
<dbReference type="SUPFAM" id="SSF56112">
    <property type="entry name" value="Protein kinase-like (PK-like)"/>
    <property type="match status" value="1"/>
</dbReference>
<dbReference type="PANTHER" id="PTHR24348">
    <property type="entry name" value="SERINE/THREONINE-PROTEIN KINASE UNC-51-RELATED"/>
    <property type="match status" value="1"/>
</dbReference>
<dbReference type="InterPro" id="IPR008271">
    <property type="entry name" value="Ser/Thr_kinase_AS"/>
</dbReference>
<dbReference type="InterPro" id="IPR011009">
    <property type="entry name" value="Kinase-like_dom_sf"/>
</dbReference>
<dbReference type="Gene3D" id="1.10.510.10">
    <property type="entry name" value="Transferase(Phosphotransferase) domain 1"/>
    <property type="match status" value="1"/>
</dbReference>
<organism evidence="2">
    <name type="scientific">Euplotes harpa</name>
    <dbReference type="NCBI Taxonomy" id="151035"/>
    <lineage>
        <taxon>Eukaryota</taxon>
        <taxon>Sar</taxon>
        <taxon>Alveolata</taxon>
        <taxon>Ciliophora</taxon>
        <taxon>Intramacronucleata</taxon>
        <taxon>Spirotrichea</taxon>
        <taxon>Hypotrichia</taxon>
        <taxon>Euplotida</taxon>
        <taxon>Euplotidae</taxon>
        <taxon>Euplotes</taxon>
    </lineage>
</organism>
<evidence type="ECO:0000313" key="2">
    <source>
        <dbReference type="EMBL" id="CAE0351990.1"/>
    </source>
</evidence>
<sequence>MHEKGISHRDMKLENIMLSSDFNLKVADFGFSSDKPINKSLKGTESYMSPEIHLGKKYSGKSADLFAAGIILFSMVTQTPPFHKAVNSDSLYKMIYANRVDLFWKVHSRNKPGGLEFYSPSLIDLISSMFSVDPVHRPSLAEIRAHEWYNGPVPTYEEIKEEFSKRHSDWVNSNLQSDASIPEEVYEPSVFAGHSTHRGLDGDEENDEQGLSLKRQAAMYTPEFRRYSQFFSTSNLEELFRTLVVFSCQLTSEYKFADDEYSVDLVFIEDNSKIELTVNILQLENEGKYCVEAIKNSGDRFAFNDLYNKMKEYFGGHVNATE</sequence>
<protein>
    <recommendedName>
        <fullName evidence="1">Protein kinase domain-containing protein</fullName>
    </recommendedName>
</protein>
<feature type="domain" description="Protein kinase" evidence="1">
    <location>
        <begin position="1"/>
        <end position="149"/>
    </location>
</feature>
<gene>
    <name evidence="2" type="ORF">EHAR0213_LOCUS10906</name>
</gene>
<dbReference type="PROSITE" id="PS50011">
    <property type="entry name" value="PROTEIN_KINASE_DOM"/>
    <property type="match status" value="1"/>
</dbReference>
<dbReference type="AlphaFoldDB" id="A0A7S3ND91"/>
<reference evidence="2" key="1">
    <citation type="submission" date="2021-01" db="EMBL/GenBank/DDBJ databases">
        <authorList>
            <person name="Corre E."/>
            <person name="Pelletier E."/>
            <person name="Niang G."/>
            <person name="Scheremetjew M."/>
            <person name="Finn R."/>
            <person name="Kale V."/>
            <person name="Holt S."/>
            <person name="Cochrane G."/>
            <person name="Meng A."/>
            <person name="Brown T."/>
            <person name="Cohen L."/>
        </authorList>
    </citation>
    <scope>NUCLEOTIDE SEQUENCE</scope>
    <source>
        <strain evidence="2">FSP1.4</strain>
    </source>
</reference>